<dbReference type="GO" id="GO:0008270">
    <property type="term" value="F:zinc ion binding"/>
    <property type="evidence" value="ECO:0007669"/>
    <property type="project" value="UniProtKB-KW"/>
</dbReference>
<dbReference type="FunFam" id="3.30.50.10:FF:000015">
    <property type="entry name" value="Nuclear receptor subfamily 2, group C, member 1"/>
    <property type="match status" value="1"/>
</dbReference>
<dbReference type="InterPro" id="IPR001723">
    <property type="entry name" value="Nuclear_hrmn_rcpt"/>
</dbReference>
<name>A0A1W4WSS8_AGRPL</name>
<keyword evidence="5 10" id="KW-0805">Transcription regulation</keyword>
<dbReference type="GO" id="GO:0005634">
    <property type="term" value="C:nucleus"/>
    <property type="evidence" value="ECO:0007669"/>
    <property type="project" value="UniProtKB-SubCell"/>
</dbReference>
<dbReference type="InterPro" id="IPR013088">
    <property type="entry name" value="Znf_NHR/GATA"/>
</dbReference>
<keyword evidence="2 10" id="KW-0479">Metal-binding</keyword>
<dbReference type="PROSITE" id="PS00031">
    <property type="entry name" value="NUCLEAR_REC_DBD_1"/>
    <property type="match status" value="1"/>
</dbReference>
<dbReference type="SUPFAM" id="SSF48508">
    <property type="entry name" value="Nuclear receptor ligand-binding domain"/>
    <property type="match status" value="1"/>
</dbReference>
<dbReference type="InterPro" id="IPR035500">
    <property type="entry name" value="NHR-like_dom_sf"/>
</dbReference>
<dbReference type="InterPro" id="IPR048246">
    <property type="entry name" value="NR2C1/2-like_LBD"/>
</dbReference>
<keyword evidence="13" id="KW-1185">Reference proteome</keyword>
<dbReference type="GeneID" id="108738173"/>
<proteinExistence type="inferred from homology"/>
<dbReference type="GO" id="GO:0043565">
    <property type="term" value="F:sequence-specific DNA binding"/>
    <property type="evidence" value="ECO:0007669"/>
    <property type="project" value="InterPro"/>
</dbReference>
<evidence type="ECO:0000256" key="3">
    <source>
        <dbReference type="ARBA" id="ARBA00022771"/>
    </source>
</evidence>
<accession>A0A1W4WSS8</accession>
<evidence type="ECO:0000256" key="6">
    <source>
        <dbReference type="ARBA" id="ARBA00023125"/>
    </source>
</evidence>
<evidence type="ECO:0000256" key="2">
    <source>
        <dbReference type="ARBA" id="ARBA00022723"/>
    </source>
</evidence>
<evidence type="ECO:0000256" key="10">
    <source>
        <dbReference type="RuleBase" id="RU004334"/>
    </source>
</evidence>
<dbReference type="InterPro" id="IPR000536">
    <property type="entry name" value="Nucl_hrmn_rcpt_lig-bd"/>
</dbReference>
<dbReference type="KEGG" id="apln:108738173"/>
<keyword evidence="7 10" id="KW-0804">Transcription</keyword>
<dbReference type="SMART" id="SM00430">
    <property type="entry name" value="HOLI"/>
    <property type="match status" value="1"/>
</dbReference>
<dbReference type="InterPro" id="IPR050274">
    <property type="entry name" value="Nuclear_hormone_rcpt_NR2"/>
</dbReference>
<evidence type="ECO:0000313" key="14">
    <source>
        <dbReference type="RefSeq" id="XP_018326949.2"/>
    </source>
</evidence>
<protein>
    <submittedName>
        <fullName evidence="14">Orphan steroid hormone receptor 2 isoform X4</fullName>
    </submittedName>
</protein>
<evidence type="ECO:0000313" key="13">
    <source>
        <dbReference type="Proteomes" id="UP000192223"/>
    </source>
</evidence>
<comment type="subcellular location">
    <subcellularLocation>
        <location evidence="1 10">Nucleus</location>
    </subcellularLocation>
</comment>
<dbReference type="PANTHER" id="PTHR24083">
    <property type="entry name" value="NUCLEAR HORMONE RECEPTOR"/>
    <property type="match status" value="1"/>
</dbReference>
<evidence type="ECO:0000256" key="1">
    <source>
        <dbReference type="ARBA" id="ARBA00004123"/>
    </source>
</evidence>
<organism evidence="13 14">
    <name type="scientific">Agrilus planipennis</name>
    <name type="common">Emerald ash borer</name>
    <name type="synonym">Agrilus marcopoli</name>
    <dbReference type="NCBI Taxonomy" id="224129"/>
    <lineage>
        <taxon>Eukaryota</taxon>
        <taxon>Metazoa</taxon>
        <taxon>Ecdysozoa</taxon>
        <taxon>Arthropoda</taxon>
        <taxon>Hexapoda</taxon>
        <taxon>Insecta</taxon>
        <taxon>Pterygota</taxon>
        <taxon>Neoptera</taxon>
        <taxon>Endopterygota</taxon>
        <taxon>Coleoptera</taxon>
        <taxon>Polyphaga</taxon>
        <taxon>Elateriformia</taxon>
        <taxon>Buprestoidea</taxon>
        <taxon>Buprestidae</taxon>
        <taxon>Agrilinae</taxon>
        <taxon>Agrilus</taxon>
    </lineage>
</organism>
<dbReference type="PRINTS" id="PR00398">
    <property type="entry name" value="STRDHORMONER"/>
</dbReference>
<keyword evidence="6 10" id="KW-0238">DNA-binding</keyword>
<keyword evidence="8 10" id="KW-0675">Receptor</keyword>
<dbReference type="GO" id="GO:0003700">
    <property type="term" value="F:DNA-binding transcription factor activity"/>
    <property type="evidence" value="ECO:0007669"/>
    <property type="project" value="InterPro"/>
</dbReference>
<dbReference type="PRINTS" id="PR00047">
    <property type="entry name" value="STROIDFINGER"/>
</dbReference>
<dbReference type="CDD" id="cd06952">
    <property type="entry name" value="NR_LBD_TR2_like"/>
    <property type="match status" value="1"/>
</dbReference>
<feature type="domain" description="Nuclear receptor" evidence="11">
    <location>
        <begin position="27"/>
        <end position="102"/>
    </location>
</feature>
<sequence>MDVEQGIKLEMFGDSKQRNNSNMCLTIELCVVCGDRASGRHYGAISCEGCKGFFKRSIRKQLGYQCRGSKNCEVTKHHRNRCQYCRLQKCLACGMRSDSVQHERKPIVDKKEYMNNSNSNTNNVNKIFIRKDLATESQTLLPPAFNPCDLGLSFFNKRLGNSSSSEIPYRMSPSQTSLEDEVSMDSTNTGIAEENPFEIDEPVIQEQHVIFNLQIPGPVPPYLNVHYICESGSRLLFLSIHWARSVPAFQLLSYDNQITLLKGSWAELFTLGLAQCSQTLSLSTILSSLISHLHTSIAQDKIPAVKVKQVTDHIVKLQEFVTSMNRMNVDDHEYAYLKAISLFSPDQSGLLMKKQVEKIQEKTFQALRHYVSNNFPNDDDRFPRLLLRLPSLRALDPQILEELFFSSLIGQVQIDSVIPYILRMGNGAVSVCTRQVKLEQPEEYLCK</sequence>
<dbReference type="Gene3D" id="1.10.565.10">
    <property type="entry name" value="Retinoid X Receptor"/>
    <property type="match status" value="1"/>
</dbReference>
<dbReference type="PROSITE" id="PS51843">
    <property type="entry name" value="NR_LBD"/>
    <property type="match status" value="1"/>
</dbReference>
<comment type="similarity">
    <text evidence="10">Belongs to the nuclear hormone receptor family.</text>
</comment>
<dbReference type="Proteomes" id="UP000192223">
    <property type="component" value="Unplaced"/>
</dbReference>
<dbReference type="SMART" id="SM00399">
    <property type="entry name" value="ZnF_C4"/>
    <property type="match status" value="1"/>
</dbReference>
<dbReference type="AlphaFoldDB" id="A0A1W4WSS8"/>
<evidence type="ECO:0000256" key="9">
    <source>
        <dbReference type="ARBA" id="ARBA00023242"/>
    </source>
</evidence>
<keyword evidence="4 10" id="KW-0862">Zinc</keyword>
<dbReference type="OrthoDB" id="40902at2759"/>
<evidence type="ECO:0000259" key="12">
    <source>
        <dbReference type="PROSITE" id="PS51843"/>
    </source>
</evidence>
<reference evidence="14" key="1">
    <citation type="submission" date="2025-08" db="UniProtKB">
        <authorList>
            <consortium name="RefSeq"/>
        </authorList>
    </citation>
    <scope>IDENTIFICATION</scope>
    <source>
        <tissue evidence="14">Entire body</tissue>
    </source>
</reference>
<dbReference type="STRING" id="224129.A0A1W4WSS8"/>
<keyword evidence="3 10" id="KW-0863">Zinc-finger</keyword>
<keyword evidence="9 10" id="KW-0539">Nucleus</keyword>
<dbReference type="Gene3D" id="3.30.50.10">
    <property type="entry name" value="Erythroid Transcription Factor GATA-1, subunit A"/>
    <property type="match status" value="1"/>
</dbReference>
<evidence type="ECO:0000259" key="11">
    <source>
        <dbReference type="PROSITE" id="PS51030"/>
    </source>
</evidence>
<dbReference type="InterPro" id="IPR001628">
    <property type="entry name" value="Znf_hrmn_rcpt"/>
</dbReference>
<dbReference type="FunFam" id="1.10.565.10:FF:000041">
    <property type="entry name" value="Nuclear hormone receptor HR78"/>
    <property type="match status" value="1"/>
</dbReference>
<evidence type="ECO:0000256" key="4">
    <source>
        <dbReference type="ARBA" id="ARBA00022833"/>
    </source>
</evidence>
<evidence type="ECO:0000256" key="7">
    <source>
        <dbReference type="ARBA" id="ARBA00023163"/>
    </source>
</evidence>
<dbReference type="SUPFAM" id="SSF57716">
    <property type="entry name" value="Glucocorticoid receptor-like (DNA-binding domain)"/>
    <property type="match status" value="1"/>
</dbReference>
<evidence type="ECO:0000256" key="8">
    <source>
        <dbReference type="ARBA" id="ARBA00023170"/>
    </source>
</evidence>
<dbReference type="Pfam" id="PF00104">
    <property type="entry name" value="Hormone_recep"/>
    <property type="match status" value="1"/>
</dbReference>
<dbReference type="Pfam" id="PF00105">
    <property type="entry name" value="zf-C4"/>
    <property type="match status" value="1"/>
</dbReference>
<gene>
    <name evidence="14" type="primary">LOC108738173</name>
</gene>
<dbReference type="PROSITE" id="PS51030">
    <property type="entry name" value="NUCLEAR_REC_DBD_2"/>
    <property type="match status" value="1"/>
</dbReference>
<evidence type="ECO:0000256" key="5">
    <source>
        <dbReference type="ARBA" id="ARBA00023015"/>
    </source>
</evidence>
<feature type="domain" description="NR LBD" evidence="12">
    <location>
        <begin position="179"/>
        <end position="425"/>
    </location>
</feature>
<dbReference type="RefSeq" id="XP_018326949.2">
    <property type="nucleotide sequence ID" value="XM_018471447.2"/>
</dbReference>